<dbReference type="Gene3D" id="3.90.1150.10">
    <property type="entry name" value="Aspartate Aminotransferase, domain 1"/>
    <property type="match status" value="1"/>
</dbReference>
<dbReference type="Proteomes" id="UP000002026">
    <property type="component" value="Chromosome"/>
</dbReference>
<organism evidence="7 8">
    <name type="scientific">Slackia heliotrinireducens (strain ATCC 29202 / DSM 20476 / NCTC 11029 / RHS 1)</name>
    <name type="common">Peptococcus heliotrinreducens</name>
    <dbReference type="NCBI Taxonomy" id="471855"/>
    <lineage>
        <taxon>Bacteria</taxon>
        <taxon>Bacillati</taxon>
        <taxon>Actinomycetota</taxon>
        <taxon>Coriobacteriia</taxon>
        <taxon>Eggerthellales</taxon>
        <taxon>Eggerthellaceae</taxon>
        <taxon>Slackia</taxon>
    </lineage>
</organism>
<dbReference type="GO" id="GO:0030170">
    <property type="term" value="F:pyridoxal phosphate binding"/>
    <property type="evidence" value="ECO:0007669"/>
    <property type="project" value="InterPro"/>
</dbReference>
<dbReference type="PANTHER" id="PTHR43525">
    <property type="entry name" value="PROTEIN MALY"/>
    <property type="match status" value="1"/>
</dbReference>
<dbReference type="AlphaFoldDB" id="C7N5B5"/>
<evidence type="ECO:0000313" key="8">
    <source>
        <dbReference type="Proteomes" id="UP000002026"/>
    </source>
</evidence>
<dbReference type="CDD" id="cd00609">
    <property type="entry name" value="AAT_like"/>
    <property type="match status" value="1"/>
</dbReference>
<dbReference type="SUPFAM" id="SSF53383">
    <property type="entry name" value="PLP-dependent transferases"/>
    <property type="match status" value="1"/>
</dbReference>
<dbReference type="InterPro" id="IPR051798">
    <property type="entry name" value="Class-II_PLP-Dep_Aminotrans"/>
</dbReference>
<evidence type="ECO:0000256" key="1">
    <source>
        <dbReference type="ARBA" id="ARBA00001933"/>
    </source>
</evidence>
<keyword evidence="4" id="KW-0456">Lyase</keyword>
<dbReference type="RefSeq" id="WP_012798203.1">
    <property type="nucleotide sequence ID" value="NC_013165.1"/>
</dbReference>
<dbReference type="NCBIfam" id="TIGR04350">
    <property type="entry name" value="C_S_lyase_PatB"/>
    <property type="match status" value="1"/>
</dbReference>
<dbReference type="STRING" id="471855.Shel_10650"/>
<dbReference type="InterPro" id="IPR015422">
    <property type="entry name" value="PyrdxlP-dep_Trfase_small"/>
</dbReference>
<evidence type="ECO:0000256" key="2">
    <source>
        <dbReference type="ARBA" id="ARBA00012224"/>
    </source>
</evidence>
<evidence type="ECO:0000259" key="6">
    <source>
        <dbReference type="Pfam" id="PF00155"/>
    </source>
</evidence>
<evidence type="ECO:0000256" key="5">
    <source>
        <dbReference type="ARBA" id="ARBA00037974"/>
    </source>
</evidence>
<dbReference type="InterPro" id="IPR015424">
    <property type="entry name" value="PyrdxlP-dep_Trfase"/>
</dbReference>
<dbReference type="EMBL" id="CP001684">
    <property type="protein sequence ID" value="ACV22100.1"/>
    <property type="molecule type" value="Genomic_DNA"/>
</dbReference>
<dbReference type="eggNOG" id="COG1168">
    <property type="taxonomic scope" value="Bacteria"/>
</dbReference>
<dbReference type="InterPro" id="IPR015421">
    <property type="entry name" value="PyrdxlP-dep_Trfase_major"/>
</dbReference>
<accession>C7N5B5</accession>
<sequence>MIYDFDRIIDRYGTDSVKYDNAEERGKSADLIPLWVADMDFPAPQEVLDALTERVRHGIFGYTDPSAPYYDAVRSWFERHHGYAPSRSWIVLSPGVVYALATAVAAFTEPGDGVLIQPPVYYPFREVVEDGGRTLVRSPLVFDGEKYAIDFDDFEACIEDNDVKLFLLCNPHNPVGRVWTPDELRRLGEICLDHDVIVVSDEIHADFARPGHTHTVFASLSPRFEKRCVTCTAPSKTFNLAGLQASNVFIADPDMRARFKTAIKATGQSGVNVLGLTAAQAAYEHGDDWLRQVKDYLEGNLEYVKGYLADFVPELRVVEPESTYLIWIDCNDLGLTAGELYRMVEHDAKLWVDEGTMFGLEGSGFIRINIACPRAILEVAFEQLAKAVRTRMDA</sequence>
<reference evidence="7 8" key="1">
    <citation type="journal article" date="2009" name="Stand. Genomic Sci.">
        <title>Complete genome sequence of Slackia heliotrinireducens type strain (RHS 1).</title>
        <authorList>
            <person name="Pukall R."/>
            <person name="Lapidus A."/>
            <person name="Nolan M."/>
            <person name="Copeland A."/>
            <person name="Glavina Del Rio T."/>
            <person name="Lucas S."/>
            <person name="Chen F."/>
            <person name="Tice H."/>
            <person name="Cheng J.F."/>
            <person name="Chertkov O."/>
            <person name="Bruce D."/>
            <person name="Goodwin L."/>
            <person name="Kuske C."/>
            <person name="Brettin T."/>
            <person name="Detter J.C."/>
            <person name="Han C."/>
            <person name="Pitluck S."/>
            <person name="Pati A."/>
            <person name="Mavrommatis K."/>
            <person name="Ivanova N."/>
            <person name="Ovchinnikova G."/>
            <person name="Chen A."/>
            <person name="Palaniappan K."/>
            <person name="Schneider S."/>
            <person name="Rohde M."/>
            <person name="Chain P."/>
            <person name="D'haeseleer P."/>
            <person name="Goker M."/>
            <person name="Bristow J."/>
            <person name="Eisen J.A."/>
            <person name="Markowitz V."/>
            <person name="Kyrpides N.C."/>
            <person name="Klenk H.P."/>
            <person name="Hugenholtz P."/>
        </authorList>
    </citation>
    <scope>NUCLEOTIDE SEQUENCE [LARGE SCALE GENOMIC DNA]</scope>
    <source>
        <strain evidence="8">ATCC 29202 / DSM 20476 / NCTC 11029 / RHS 1</strain>
    </source>
</reference>
<dbReference type="Pfam" id="PF00155">
    <property type="entry name" value="Aminotran_1_2"/>
    <property type="match status" value="1"/>
</dbReference>
<dbReference type="KEGG" id="shi:Shel_10650"/>
<dbReference type="InterPro" id="IPR027619">
    <property type="entry name" value="C-S_lyase_PatB-like"/>
</dbReference>
<dbReference type="EC" id="4.4.1.13" evidence="2"/>
<feature type="domain" description="Aminotransferase class I/classII large" evidence="6">
    <location>
        <begin position="30"/>
        <end position="382"/>
    </location>
</feature>
<evidence type="ECO:0000313" key="7">
    <source>
        <dbReference type="EMBL" id="ACV22100.1"/>
    </source>
</evidence>
<dbReference type="PANTHER" id="PTHR43525:SF1">
    <property type="entry name" value="PROTEIN MALY"/>
    <property type="match status" value="1"/>
</dbReference>
<keyword evidence="3" id="KW-0663">Pyridoxal phosphate</keyword>
<protein>
    <recommendedName>
        <fullName evidence="2">cysteine-S-conjugate beta-lyase</fullName>
        <ecNumber evidence="2">4.4.1.13</ecNumber>
    </recommendedName>
</protein>
<comment type="cofactor">
    <cofactor evidence="1">
        <name>pyridoxal 5'-phosphate</name>
        <dbReference type="ChEBI" id="CHEBI:597326"/>
    </cofactor>
</comment>
<evidence type="ECO:0000256" key="3">
    <source>
        <dbReference type="ARBA" id="ARBA00022898"/>
    </source>
</evidence>
<dbReference type="Gene3D" id="3.40.640.10">
    <property type="entry name" value="Type I PLP-dependent aspartate aminotransferase-like (Major domain)"/>
    <property type="match status" value="1"/>
</dbReference>
<comment type="similarity">
    <text evidence="5">Belongs to the class-II pyridoxal-phosphate-dependent aminotransferase family. MalY/PatB cystathionine beta-lyase subfamily.</text>
</comment>
<dbReference type="HOGENOM" id="CLU_017584_15_0_11"/>
<dbReference type="InterPro" id="IPR004839">
    <property type="entry name" value="Aminotransferase_I/II_large"/>
</dbReference>
<name>C7N5B5_SLAHD</name>
<dbReference type="GO" id="GO:0047804">
    <property type="term" value="F:cysteine-S-conjugate beta-lyase activity"/>
    <property type="evidence" value="ECO:0007669"/>
    <property type="project" value="UniProtKB-EC"/>
</dbReference>
<evidence type="ECO:0000256" key="4">
    <source>
        <dbReference type="ARBA" id="ARBA00023239"/>
    </source>
</evidence>
<proteinExistence type="inferred from homology"/>
<keyword evidence="8" id="KW-1185">Reference proteome</keyword>
<gene>
    <name evidence="7" type="ordered locus">Shel_10650</name>
</gene>